<keyword evidence="3" id="KW-1185">Reference proteome</keyword>
<name>A0AAV0YEA6_9HEMI</name>
<evidence type="ECO:0000313" key="2">
    <source>
        <dbReference type="EMBL" id="CAI6377516.1"/>
    </source>
</evidence>
<dbReference type="AlphaFoldDB" id="A0AAV0YEA6"/>
<comment type="caution">
    <text evidence="2">The sequence shown here is derived from an EMBL/GenBank/DDBJ whole genome shotgun (WGS) entry which is preliminary data.</text>
</comment>
<reference evidence="2 3" key="1">
    <citation type="submission" date="2023-01" db="EMBL/GenBank/DDBJ databases">
        <authorList>
            <person name="Whitehead M."/>
        </authorList>
    </citation>
    <scope>NUCLEOTIDE SEQUENCE [LARGE SCALE GENOMIC DNA]</scope>
</reference>
<evidence type="ECO:0000313" key="3">
    <source>
        <dbReference type="Proteomes" id="UP001160148"/>
    </source>
</evidence>
<protein>
    <recommendedName>
        <fullName evidence="1">DUF5641 domain-containing protein</fullName>
    </recommendedName>
</protein>
<proteinExistence type="predicted"/>
<accession>A0AAV0YEA6</accession>
<evidence type="ECO:0000259" key="1">
    <source>
        <dbReference type="Pfam" id="PF18701"/>
    </source>
</evidence>
<dbReference type="InterPro" id="IPR040676">
    <property type="entry name" value="DUF5641"/>
</dbReference>
<dbReference type="Proteomes" id="UP001160148">
    <property type="component" value="Unassembled WGS sequence"/>
</dbReference>
<dbReference type="EMBL" id="CARXXK010001793">
    <property type="protein sequence ID" value="CAI6377516.1"/>
    <property type="molecule type" value="Genomic_DNA"/>
</dbReference>
<organism evidence="2 3">
    <name type="scientific">Macrosiphum euphorbiae</name>
    <name type="common">potato aphid</name>
    <dbReference type="NCBI Taxonomy" id="13131"/>
    <lineage>
        <taxon>Eukaryota</taxon>
        <taxon>Metazoa</taxon>
        <taxon>Ecdysozoa</taxon>
        <taxon>Arthropoda</taxon>
        <taxon>Hexapoda</taxon>
        <taxon>Insecta</taxon>
        <taxon>Pterygota</taxon>
        <taxon>Neoptera</taxon>
        <taxon>Paraneoptera</taxon>
        <taxon>Hemiptera</taxon>
        <taxon>Sternorrhyncha</taxon>
        <taxon>Aphidomorpha</taxon>
        <taxon>Aphidoidea</taxon>
        <taxon>Aphididae</taxon>
        <taxon>Macrosiphini</taxon>
        <taxon>Macrosiphum</taxon>
    </lineage>
</organism>
<sequence length="77" mass="8525">MVFNNCRMILSHLAWPFELSKAGRSGRVLLCAYLKTARIVEVYPGTDAITRVADVKLANGTVLRRPVVKLCPLPLSN</sequence>
<gene>
    <name evidence="2" type="ORF">MEUPH1_LOCUS30764</name>
</gene>
<dbReference type="Pfam" id="PF18701">
    <property type="entry name" value="DUF5641"/>
    <property type="match status" value="1"/>
</dbReference>
<feature type="domain" description="DUF5641" evidence="1">
    <location>
        <begin position="35"/>
        <end position="73"/>
    </location>
</feature>